<dbReference type="InterPro" id="IPR011990">
    <property type="entry name" value="TPR-like_helical_dom_sf"/>
</dbReference>
<evidence type="ECO:0000256" key="2">
    <source>
        <dbReference type="ARBA" id="ARBA00022692"/>
    </source>
</evidence>
<evidence type="ECO:0000256" key="1">
    <source>
        <dbReference type="ARBA" id="ARBA00004572"/>
    </source>
</evidence>
<keyword evidence="2 11" id="KW-0812">Transmembrane</keyword>
<evidence type="ECO:0000256" key="8">
    <source>
        <dbReference type="ARBA" id="ARBA00023136"/>
    </source>
</evidence>
<dbReference type="GO" id="GO:0045039">
    <property type="term" value="P:protein insertion into mitochondrial inner membrane"/>
    <property type="evidence" value="ECO:0007669"/>
    <property type="project" value="TreeGrafter"/>
</dbReference>
<keyword evidence="8 11" id="KW-0472">Membrane</keyword>
<comment type="caution">
    <text evidence="12">The sequence shown here is derived from an EMBL/GenBank/DDBJ whole genome shotgun (WGS) entry which is preliminary data.</text>
</comment>
<dbReference type="EMBL" id="QQZK01000031">
    <property type="protein sequence ID" value="KAF5102217.1"/>
    <property type="molecule type" value="Genomic_DNA"/>
</dbReference>
<keyword evidence="5 10" id="KW-0802">TPR repeat</keyword>
<dbReference type="SUPFAM" id="SSF48452">
    <property type="entry name" value="TPR-like"/>
    <property type="match status" value="3"/>
</dbReference>
<organism evidence="12 13">
    <name type="scientific">Geotrichum candidum</name>
    <name type="common">Oospora lactis</name>
    <name type="synonym">Dipodascus geotrichum</name>
    <dbReference type="NCBI Taxonomy" id="1173061"/>
    <lineage>
        <taxon>Eukaryota</taxon>
        <taxon>Fungi</taxon>
        <taxon>Dikarya</taxon>
        <taxon>Ascomycota</taxon>
        <taxon>Saccharomycotina</taxon>
        <taxon>Dipodascomycetes</taxon>
        <taxon>Dipodascales</taxon>
        <taxon>Dipodascaceae</taxon>
        <taxon>Geotrichum</taxon>
    </lineage>
</organism>
<dbReference type="InterPro" id="IPR019734">
    <property type="entry name" value="TPR_rpt"/>
</dbReference>
<dbReference type="Pfam" id="PF13432">
    <property type="entry name" value="TPR_16"/>
    <property type="match status" value="1"/>
</dbReference>
<dbReference type="Proteomes" id="UP000750522">
    <property type="component" value="Unassembled WGS sequence"/>
</dbReference>
<accession>A0A9P5G5U7</accession>
<keyword evidence="3" id="KW-0677">Repeat</keyword>
<dbReference type="PANTHER" id="PTHR46208">
    <property type="entry name" value="MITOCHONDRIAL IMPORT RECEPTOR SUBUNIT TOM70"/>
    <property type="match status" value="1"/>
</dbReference>
<evidence type="ECO:0000256" key="7">
    <source>
        <dbReference type="ARBA" id="ARBA00023128"/>
    </source>
</evidence>
<evidence type="ECO:0000256" key="5">
    <source>
        <dbReference type="ARBA" id="ARBA00022803"/>
    </source>
</evidence>
<feature type="repeat" description="TPR" evidence="10">
    <location>
        <begin position="441"/>
        <end position="474"/>
    </location>
</feature>
<comment type="similarity">
    <text evidence="9">Belongs to the Tom70 family.</text>
</comment>
<name>A0A9P5G5U7_GEOCN</name>
<keyword evidence="4" id="KW-1000">Mitochondrion outer membrane</keyword>
<dbReference type="AlphaFoldDB" id="A0A9P5G5U7"/>
<reference evidence="12" key="1">
    <citation type="journal article" date="2020" name="Front. Microbiol.">
        <title>Phenotypic and Genetic Characterization of the Cheese Ripening Yeast Geotrichum candidum.</title>
        <authorList>
            <person name="Perkins V."/>
            <person name="Vignola S."/>
            <person name="Lessard M.H."/>
            <person name="Plante P.L."/>
            <person name="Corbeil J."/>
            <person name="Dugat-Bony E."/>
            <person name="Frenette M."/>
            <person name="Labrie S."/>
        </authorList>
    </citation>
    <scope>NUCLEOTIDE SEQUENCE</scope>
    <source>
        <strain evidence="12">LMA-70</strain>
    </source>
</reference>
<comment type="subcellular location">
    <subcellularLocation>
        <location evidence="1">Mitochondrion outer membrane</location>
        <topology evidence="1">Single-pass membrane protein</topology>
    </subcellularLocation>
</comment>
<keyword evidence="7" id="KW-0496">Mitochondrion</keyword>
<gene>
    <name evidence="12" type="ORF">DV451_001938</name>
</gene>
<dbReference type="GO" id="GO:0030943">
    <property type="term" value="F:mitochondrion targeting sequence binding"/>
    <property type="evidence" value="ECO:0007669"/>
    <property type="project" value="TreeGrafter"/>
</dbReference>
<evidence type="ECO:0000256" key="4">
    <source>
        <dbReference type="ARBA" id="ARBA00022787"/>
    </source>
</evidence>
<evidence type="ECO:0000256" key="6">
    <source>
        <dbReference type="ARBA" id="ARBA00022989"/>
    </source>
</evidence>
<dbReference type="PROSITE" id="PS50005">
    <property type="entry name" value="TPR"/>
    <property type="match status" value="3"/>
</dbReference>
<evidence type="ECO:0000256" key="3">
    <source>
        <dbReference type="ARBA" id="ARBA00022737"/>
    </source>
</evidence>
<dbReference type="Pfam" id="PF13181">
    <property type="entry name" value="TPR_8"/>
    <property type="match status" value="1"/>
</dbReference>
<proteinExistence type="inferred from homology"/>
<feature type="repeat" description="TPR" evidence="10">
    <location>
        <begin position="143"/>
        <end position="176"/>
    </location>
</feature>
<evidence type="ECO:0000256" key="10">
    <source>
        <dbReference type="PROSITE-ProRule" id="PRU00339"/>
    </source>
</evidence>
<feature type="repeat" description="TPR" evidence="10">
    <location>
        <begin position="373"/>
        <end position="406"/>
    </location>
</feature>
<dbReference type="PANTHER" id="PTHR46208:SF1">
    <property type="entry name" value="MITOCHONDRIAL IMPORT RECEPTOR SUBUNIT TOM70"/>
    <property type="match status" value="1"/>
</dbReference>
<protein>
    <submittedName>
        <fullName evidence="12">Uncharacterized protein</fullName>
    </submittedName>
</protein>
<reference evidence="12" key="2">
    <citation type="submission" date="2020-01" db="EMBL/GenBank/DDBJ databases">
        <authorList>
            <person name="Perkins V."/>
            <person name="Lessard M.-H."/>
            <person name="Dugat-Bony E."/>
            <person name="Frenette M."/>
            <person name="Labrie S."/>
        </authorList>
    </citation>
    <scope>NUCLEOTIDE SEQUENCE</scope>
    <source>
        <strain evidence="12">LMA-70</strain>
    </source>
</reference>
<evidence type="ECO:0000256" key="11">
    <source>
        <dbReference type="SAM" id="Phobius"/>
    </source>
</evidence>
<evidence type="ECO:0000256" key="9">
    <source>
        <dbReference type="ARBA" id="ARBA00038030"/>
    </source>
</evidence>
<dbReference type="SMART" id="SM00028">
    <property type="entry name" value="TPR"/>
    <property type="match status" value="8"/>
</dbReference>
<evidence type="ECO:0000313" key="12">
    <source>
        <dbReference type="EMBL" id="KAF5102217.1"/>
    </source>
</evidence>
<dbReference type="GO" id="GO:0008320">
    <property type="term" value="F:protein transmembrane transporter activity"/>
    <property type="evidence" value="ECO:0007669"/>
    <property type="project" value="TreeGrafter"/>
</dbReference>
<feature type="transmembrane region" description="Helical" evidence="11">
    <location>
        <begin position="20"/>
        <end position="39"/>
    </location>
</feature>
<dbReference type="GO" id="GO:0030150">
    <property type="term" value="P:protein import into mitochondrial matrix"/>
    <property type="evidence" value="ECO:0007669"/>
    <property type="project" value="TreeGrafter"/>
</dbReference>
<evidence type="ECO:0000313" key="13">
    <source>
        <dbReference type="Proteomes" id="UP000750522"/>
    </source>
</evidence>
<sequence>MSESVWNKVSGFVAARKAAVIIGTVAVVGTGAGAYFYYLNNSSPKPKGKKSKKLNKNEKKKLKKAREAEASKKIAGFKLTKDEEFDAEYPDIEDFSAVTELPAQEKSQLAQSFKEAGNKYFGKQEYNKALDLYGKALKCEIDPVFYSNRAACYSQLEDYENAIEESNKALAIKPDYVKSLVRRAGAYEKLKNYPEALIDFSSALILKDLKDDTLNKTVERVHSVYATQRAAKLFSEREPSLPSATTIASFFQTLDPVEIPEDIISAEPETGEFFLKTGLEAIINKDYDVAYDNIKKAVEKETTHRALALSYRAVFEFLSVETEKSLEDVQEVLNTEPTTIAHLVRANLFMSIGNVAAADIDYSSALAINPKSAAVYYQRAQARFMTQKVVEAFKDYEKAIELDHSFVLAHIQNIVGKYRAGKQQVALTEFEALLHTFPNSVDVHNYYGELLLDQNRLDDAIAQFDKAIEINKNSGEAVNAILYVNKSIAAFKSNPSGTKHVELAKQATELDPLSESAWSTLSQFYIQQEKIEDSIQAMFKAAECSRSPEEAVQLFVIISATEAQIRIAKERPFLAEKVNAIKASMQAAQAAQGLA</sequence>
<dbReference type="Gene3D" id="1.25.40.10">
    <property type="entry name" value="Tetratricopeptide repeat domain"/>
    <property type="match status" value="2"/>
</dbReference>
<keyword evidence="6 11" id="KW-1133">Transmembrane helix</keyword>
<dbReference type="GO" id="GO:0005741">
    <property type="term" value="C:mitochondrial outer membrane"/>
    <property type="evidence" value="ECO:0007669"/>
    <property type="project" value="UniProtKB-SubCell"/>
</dbReference>